<dbReference type="InterPro" id="IPR029030">
    <property type="entry name" value="Caspase-like_dom_sf"/>
</dbReference>
<dbReference type="PROSITE" id="PS50207">
    <property type="entry name" value="CASPASE_P10"/>
    <property type="match status" value="1"/>
</dbReference>
<feature type="domain" description="Caspase family p10" evidence="3">
    <location>
        <begin position="146"/>
        <end position="186"/>
    </location>
</feature>
<dbReference type="InterPro" id="IPR002138">
    <property type="entry name" value="Pept_C14_p10"/>
</dbReference>
<dbReference type="SUPFAM" id="SSF52129">
    <property type="entry name" value="Caspase-like"/>
    <property type="match status" value="1"/>
</dbReference>
<dbReference type="VEuPathDB" id="VectorBase:AMAM023880"/>
<accession>A0A182TC45</accession>
<dbReference type="InterPro" id="IPR011600">
    <property type="entry name" value="Pept_C14_caspase"/>
</dbReference>
<reference evidence="5" key="2">
    <citation type="submission" date="2020-05" db="UniProtKB">
        <authorList>
            <consortium name="EnsemblMetazoa"/>
        </authorList>
    </citation>
    <scope>IDENTIFICATION</scope>
    <source>
        <strain evidence="5">maculatus3</strain>
    </source>
</reference>
<dbReference type="AlphaFoldDB" id="A0A182TC45"/>
<evidence type="ECO:0008006" key="7">
    <source>
        <dbReference type="Google" id="ProtNLM"/>
    </source>
</evidence>
<dbReference type="InterPro" id="IPR002398">
    <property type="entry name" value="Pept_C14"/>
</dbReference>
<dbReference type="Pfam" id="PF00656">
    <property type="entry name" value="Peptidase_C14"/>
    <property type="match status" value="1"/>
</dbReference>
<evidence type="ECO:0000259" key="3">
    <source>
        <dbReference type="PROSITE" id="PS50207"/>
    </source>
</evidence>
<dbReference type="Proteomes" id="UP000075901">
    <property type="component" value="Unassembled WGS sequence"/>
</dbReference>
<protein>
    <recommendedName>
        <fullName evidence="7">Caspase family p20 domain-containing protein</fullName>
    </recommendedName>
</protein>
<dbReference type="PROSITE" id="PS50208">
    <property type="entry name" value="CASPASE_P20"/>
    <property type="match status" value="1"/>
</dbReference>
<dbReference type="GO" id="GO:0004197">
    <property type="term" value="F:cysteine-type endopeptidase activity"/>
    <property type="evidence" value="ECO:0007669"/>
    <property type="project" value="InterPro"/>
</dbReference>
<dbReference type="Gene3D" id="3.40.50.1460">
    <property type="match status" value="1"/>
</dbReference>
<evidence type="ECO:0000313" key="6">
    <source>
        <dbReference type="Proteomes" id="UP000075901"/>
    </source>
</evidence>
<reference evidence="6" key="1">
    <citation type="submission" date="2013-09" db="EMBL/GenBank/DDBJ databases">
        <title>The Genome Sequence of Anopheles maculatus species B.</title>
        <authorList>
            <consortium name="The Broad Institute Genomics Platform"/>
            <person name="Neafsey D.E."/>
            <person name="Besansky N."/>
            <person name="Howell P."/>
            <person name="Walton C."/>
            <person name="Young S.K."/>
            <person name="Zeng Q."/>
            <person name="Gargeya S."/>
            <person name="Fitzgerald M."/>
            <person name="Haas B."/>
            <person name="Abouelleil A."/>
            <person name="Allen A.W."/>
            <person name="Alvarado L."/>
            <person name="Arachchi H.M."/>
            <person name="Berlin A.M."/>
            <person name="Chapman S.B."/>
            <person name="Gainer-Dewar J."/>
            <person name="Goldberg J."/>
            <person name="Griggs A."/>
            <person name="Gujja S."/>
            <person name="Hansen M."/>
            <person name="Howarth C."/>
            <person name="Imamovic A."/>
            <person name="Ireland A."/>
            <person name="Larimer J."/>
            <person name="McCowan C."/>
            <person name="Murphy C."/>
            <person name="Pearson M."/>
            <person name="Poon T.W."/>
            <person name="Priest M."/>
            <person name="Roberts A."/>
            <person name="Saif S."/>
            <person name="Shea T."/>
            <person name="Sisk P."/>
            <person name="Sykes S."/>
            <person name="Wortman J."/>
            <person name="Nusbaum C."/>
            <person name="Birren B."/>
        </authorList>
    </citation>
    <scope>NUCLEOTIDE SEQUENCE [LARGE SCALE GENOMIC DNA]</scope>
    <source>
        <strain evidence="6">maculatus3</strain>
    </source>
</reference>
<dbReference type="InterPro" id="IPR015917">
    <property type="entry name" value="Pept_C14A"/>
</dbReference>
<name>A0A182TC45_9DIPT</name>
<dbReference type="GO" id="GO:0006508">
    <property type="term" value="P:proteolysis"/>
    <property type="evidence" value="ECO:0007669"/>
    <property type="project" value="InterPro"/>
</dbReference>
<evidence type="ECO:0000256" key="1">
    <source>
        <dbReference type="ARBA" id="ARBA00010134"/>
    </source>
</evidence>
<evidence type="ECO:0000313" key="5">
    <source>
        <dbReference type="EnsemblMetazoa" id="AMAM023880-PA"/>
    </source>
</evidence>
<feature type="domain" description="Caspase family p20" evidence="4">
    <location>
        <begin position="15"/>
        <end position="139"/>
    </location>
</feature>
<dbReference type="SMART" id="SM00115">
    <property type="entry name" value="CASc"/>
    <property type="match status" value="1"/>
</dbReference>
<organism evidence="5 6">
    <name type="scientific">Anopheles maculatus</name>
    <dbReference type="NCBI Taxonomy" id="74869"/>
    <lineage>
        <taxon>Eukaryota</taxon>
        <taxon>Metazoa</taxon>
        <taxon>Ecdysozoa</taxon>
        <taxon>Arthropoda</taxon>
        <taxon>Hexapoda</taxon>
        <taxon>Insecta</taxon>
        <taxon>Pterygota</taxon>
        <taxon>Neoptera</taxon>
        <taxon>Endopterygota</taxon>
        <taxon>Diptera</taxon>
        <taxon>Nematocera</taxon>
        <taxon>Culicoidea</taxon>
        <taxon>Culicidae</taxon>
        <taxon>Anophelinae</taxon>
        <taxon>Anopheles</taxon>
        <taxon>Anopheles maculatus group</taxon>
    </lineage>
</organism>
<dbReference type="PANTHER" id="PTHR10454">
    <property type="entry name" value="CASPASE"/>
    <property type="match status" value="1"/>
</dbReference>
<dbReference type="PRINTS" id="PR00376">
    <property type="entry name" value="IL1BCENZYME"/>
</dbReference>
<proteinExistence type="inferred from homology"/>
<evidence type="ECO:0000259" key="4">
    <source>
        <dbReference type="PROSITE" id="PS50208"/>
    </source>
</evidence>
<comment type="similarity">
    <text evidence="1 2">Belongs to the peptidase C14A family.</text>
</comment>
<dbReference type="EnsemblMetazoa" id="AMAM023880-RA">
    <property type="protein sequence ID" value="AMAM023880-PA"/>
    <property type="gene ID" value="AMAM023880"/>
</dbReference>
<dbReference type="InterPro" id="IPR001309">
    <property type="entry name" value="Pept_C14_p20"/>
</dbReference>
<sequence>MCIYRTQDTEYDLTKKAYVLVFHNKKFQNSEHDRQGSSKDMKKIKEILNNYRCDGLDIKEDCTVKEVQKKMVDISAKDFSKYSCLMVFIMSHGRLNDTIMGSDGALYCFHQDIVEQCTSNATLKGKPKIFAVQACRGDAAMETDAKRYTISDKTDIVVFQSSYHGTVSYRHIEDGSTFMQAFLRLLHANNQQSIIHVNTLLNREFQEKKLGQAPTLTTTLKKELIFGRLLKAR</sequence>
<evidence type="ECO:0000256" key="2">
    <source>
        <dbReference type="RuleBase" id="RU003971"/>
    </source>
</evidence>
<keyword evidence="6" id="KW-1185">Reference proteome</keyword>